<name>K6Y2B7_9ALTE</name>
<gene>
    <name evidence="1" type="ORF">GPAL_0093</name>
</gene>
<dbReference type="AlphaFoldDB" id="K6Y2B7"/>
<keyword evidence="2" id="KW-1185">Reference proteome</keyword>
<comment type="caution">
    <text evidence="1">The sequence shown here is derived from an EMBL/GenBank/DDBJ whole genome shotgun (WGS) entry which is preliminary data.</text>
</comment>
<accession>K6Y2B7</accession>
<organism evidence="1 2">
    <name type="scientific">Brumicola pallidula DSM 14239 = ACAM 615</name>
    <dbReference type="NCBI Taxonomy" id="1121922"/>
    <lineage>
        <taxon>Bacteria</taxon>
        <taxon>Pseudomonadati</taxon>
        <taxon>Pseudomonadota</taxon>
        <taxon>Gammaproteobacteria</taxon>
        <taxon>Alteromonadales</taxon>
        <taxon>Alteromonadaceae</taxon>
        <taxon>Brumicola</taxon>
    </lineage>
</organism>
<evidence type="ECO:0000313" key="2">
    <source>
        <dbReference type="Proteomes" id="UP000006251"/>
    </source>
</evidence>
<sequence>MFHLYFSLINRLIYFRFISVMHHRSINNEIEIAYRKKSVKS</sequence>
<proteinExistence type="predicted"/>
<reference evidence="2" key="1">
    <citation type="journal article" date="2014" name="Environ. Microbiol.">
        <title>Comparative genomics of the marine bacterial genus Glaciecola reveals the high degree of genomic diversity and genomic characteristic for cold adaptation.</title>
        <authorList>
            <person name="Qin Q.L."/>
            <person name="Xie B.B."/>
            <person name="Yu Y."/>
            <person name="Shu Y.L."/>
            <person name="Rong J.C."/>
            <person name="Zhang Y.J."/>
            <person name="Zhao D.L."/>
            <person name="Chen X.L."/>
            <person name="Zhang X.Y."/>
            <person name="Chen B."/>
            <person name="Zhou B.C."/>
            <person name="Zhang Y.Z."/>
        </authorList>
    </citation>
    <scope>NUCLEOTIDE SEQUENCE [LARGE SCALE GENOMIC DNA]</scope>
    <source>
        <strain evidence="2">ACAM 615</strain>
    </source>
</reference>
<dbReference type="Proteomes" id="UP000006251">
    <property type="component" value="Unassembled WGS sequence"/>
</dbReference>
<dbReference type="EMBL" id="BAEQ01000004">
    <property type="protein sequence ID" value="GAC26974.1"/>
    <property type="molecule type" value="Genomic_DNA"/>
</dbReference>
<evidence type="ECO:0000313" key="1">
    <source>
        <dbReference type="EMBL" id="GAC26974.1"/>
    </source>
</evidence>
<protein>
    <submittedName>
        <fullName evidence="1">Uncharacterized protein</fullName>
    </submittedName>
</protein>